<protein>
    <recommendedName>
        <fullName evidence="3">CBM1 domain-containing protein</fullName>
    </recommendedName>
</protein>
<dbReference type="EMBL" id="QXGD01001605">
    <property type="protein sequence ID" value="KAE9202593.1"/>
    <property type="molecule type" value="Genomic_DNA"/>
</dbReference>
<dbReference type="InterPro" id="IPR000254">
    <property type="entry name" value="CBD"/>
</dbReference>
<feature type="domain" description="CBM1" evidence="3">
    <location>
        <begin position="60"/>
        <end position="91"/>
    </location>
</feature>
<evidence type="ECO:0000313" key="11">
    <source>
        <dbReference type="EMBL" id="KAE9312346.1"/>
    </source>
</evidence>
<dbReference type="Proteomes" id="UP000440732">
    <property type="component" value="Unassembled WGS sequence"/>
</dbReference>
<dbReference type="EMBL" id="QXFY01001662">
    <property type="protein sequence ID" value="KAE9312346.1"/>
    <property type="molecule type" value="Genomic_DNA"/>
</dbReference>
<evidence type="ECO:0000313" key="15">
    <source>
        <dbReference type="Proteomes" id="UP000440367"/>
    </source>
</evidence>
<evidence type="ECO:0000313" key="16">
    <source>
        <dbReference type="Proteomes" id="UP000440732"/>
    </source>
</evidence>
<dbReference type="EMBL" id="QXFW01001643">
    <property type="protein sequence ID" value="KAE8987858.1"/>
    <property type="molecule type" value="Genomic_DNA"/>
</dbReference>
<evidence type="ECO:0000313" key="7">
    <source>
        <dbReference type="EMBL" id="KAE9114467.1"/>
    </source>
</evidence>
<organism evidence="7 16">
    <name type="scientific">Phytophthora fragariae</name>
    <dbReference type="NCBI Taxonomy" id="53985"/>
    <lineage>
        <taxon>Eukaryota</taxon>
        <taxon>Sar</taxon>
        <taxon>Stramenopiles</taxon>
        <taxon>Oomycota</taxon>
        <taxon>Peronosporomycetes</taxon>
        <taxon>Peronosporales</taxon>
        <taxon>Peronosporaceae</taxon>
        <taxon>Phytophthora</taxon>
    </lineage>
</organism>
<dbReference type="SMART" id="SM00236">
    <property type="entry name" value="fCBD"/>
    <property type="match status" value="4"/>
</dbReference>
<keyword evidence="1 2" id="KW-0732">Signal</keyword>
<dbReference type="EMBL" id="QXGF01001723">
    <property type="protein sequence ID" value="KAE8928195.1"/>
    <property type="molecule type" value="Genomic_DNA"/>
</dbReference>
<reference evidence="12 13" key="1">
    <citation type="submission" date="2018-08" db="EMBL/GenBank/DDBJ databases">
        <title>Genomic investigation of the strawberry pathogen Phytophthora fragariae indicates pathogenicity is determined by transcriptional variation in three key races.</title>
        <authorList>
            <person name="Adams T.M."/>
            <person name="Armitage A.D."/>
            <person name="Sobczyk M.K."/>
            <person name="Bates H.J."/>
            <person name="Dunwell J.M."/>
            <person name="Nellist C.F."/>
            <person name="Harrison R.J."/>
        </authorList>
    </citation>
    <scope>NUCLEOTIDE SEQUENCE [LARGE SCALE GENOMIC DNA]</scope>
    <source>
        <strain evidence="10 14">A4</strain>
        <strain evidence="9 15">BC-1</strain>
        <strain evidence="8 13">NOV-27</strain>
        <strain evidence="7 16">NOV-5</strain>
        <strain evidence="6 17">NOV-71</strain>
        <strain evidence="11 19">NOV-77</strain>
        <strain evidence="4 12">NOV-9</strain>
        <strain evidence="5 18">SCRP245</strain>
    </source>
</reference>
<feature type="domain" description="CBM1" evidence="3">
    <location>
        <begin position="101"/>
        <end position="132"/>
    </location>
</feature>
<dbReference type="Proteomes" id="UP000437068">
    <property type="component" value="Unassembled WGS sequence"/>
</dbReference>
<evidence type="ECO:0000256" key="1">
    <source>
        <dbReference type="ARBA" id="ARBA00022729"/>
    </source>
</evidence>
<gene>
    <name evidence="10" type="ORF">PF001_g19681</name>
    <name evidence="9" type="ORF">PF002_g21198</name>
    <name evidence="8" type="ORF">PF005_g20621</name>
    <name evidence="7" type="ORF">PF006_g19517</name>
    <name evidence="6" type="ORF">PF007_g20786</name>
    <name evidence="11" type="ORF">PF008_g19987</name>
    <name evidence="4" type="ORF">PF009_g21655</name>
    <name evidence="5" type="ORF">PF011_g19411</name>
</gene>
<dbReference type="GO" id="GO:0005576">
    <property type="term" value="C:extracellular region"/>
    <property type="evidence" value="ECO:0007669"/>
    <property type="project" value="InterPro"/>
</dbReference>
<dbReference type="SUPFAM" id="SSF57180">
    <property type="entry name" value="Cellulose-binding domain"/>
    <property type="match status" value="1"/>
</dbReference>
<dbReference type="AlphaFoldDB" id="A0A6A3SCW4"/>
<feature type="domain" description="CBM1" evidence="3">
    <location>
        <begin position="137"/>
        <end position="168"/>
    </location>
</feature>
<dbReference type="Proteomes" id="UP000486351">
    <property type="component" value="Unassembled WGS sequence"/>
</dbReference>
<comment type="caution">
    <text evidence="7">The sequence shown here is derived from an EMBL/GenBank/DDBJ whole genome shotgun (WGS) entry which is preliminary data.</text>
</comment>
<evidence type="ECO:0000313" key="12">
    <source>
        <dbReference type="Proteomes" id="UP000429523"/>
    </source>
</evidence>
<dbReference type="Proteomes" id="UP000429523">
    <property type="component" value="Unassembled WGS sequence"/>
</dbReference>
<dbReference type="Proteomes" id="UP000433483">
    <property type="component" value="Unassembled WGS sequence"/>
</dbReference>
<feature type="signal peptide" evidence="2">
    <location>
        <begin position="1"/>
        <end position="18"/>
    </location>
</feature>
<evidence type="ECO:0000313" key="14">
    <source>
        <dbReference type="Proteomes" id="UP000437068"/>
    </source>
</evidence>
<accession>A0A6A3SCW4</accession>
<evidence type="ECO:0000313" key="19">
    <source>
        <dbReference type="Proteomes" id="UP000486351"/>
    </source>
</evidence>
<evidence type="ECO:0000313" key="4">
    <source>
        <dbReference type="EMBL" id="KAE8928195.1"/>
    </source>
</evidence>
<evidence type="ECO:0000313" key="9">
    <source>
        <dbReference type="EMBL" id="KAE9202593.1"/>
    </source>
</evidence>
<dbReference type="Proteomes" id="UP000440367">
    <property type="component" value="Unassembled WGS sequence"/>
</dbReference>
<proteinExistence type="predicted"/>
<keyword evidence="13" id="KW-1185">Reference proteome</keyword>
<dbReference type="EMBL" id="QXGE01001622">
    <property type="protein sequence ID" value="KAE9290259.1"/>
    <property type="molecule type" value="Genomic_DNA"/>
</dbReference>
<dbReference type="EMBL" id="QXGB01001687">
    <property type="protein sequence ID" value="KAE9187001.1"/>
    <property type="molecule type" value="Genomic_DNA"/>
</dbReference>
<dbReference type="GO" id="GO:0005975">
    <property type="term" value="P:carbohydrate metabolic process"/>
    <property type="evidence" value="ECO:0007669"/>
    <property type="project" value="InterPro"/>
</dbReference>
<dbReference type="InterPro" id="IPR035971">
    <property type="entry name" value="CBD_sf"/>
</dbReference>
<feature type="domain" description="CBM1" evidence="3">
    <location>
        <begin position="23"/>
        <end position="55"/>
    </location>
</feature>
<dbReference type="Proteomes" id="UP000441208">
    <property type="component" value="Unassembled WGS sequence"/>
</dbReference>
<feature type="chain" id="PRO_5036165967" description="CBM1 domain-containing protein" evidence="2">
    <location>
        <begin position="19"/>
        <end position="244"/>
    </location>
</feature>
<evidence type="ECO:0000313" key="13">
    <source>
        <dbReference type="Proteomes" id="UP000433483"/>
    </source>
</evidence>
<dbReference type="OrthoDB" id="2119228at2759"/>
<evidence type="ECO:0000313" key="17">
    <source>
        <dbReference type="Proteomes" id="UP000441208"/>
    </source>
</evidence>
<dbReference type="Proteomes" id="UP000460718">
    <property type="component" value="Unassembled WGS sequence"/>
</dbReference>
<evidence type="ECO:0000313" key="18">
    <source>
        <dbReference type="Proteomes" id="UP000460718"/>
    </source>
</evidence>
<evidence type="ECO:0000313" key="5">
    <source>
        <dbReference type="EMBL" id="KAE8987858.1"/>
    </source>
</evidence>
<evidence type="ECO:0000313" key="6">
    <source>
        <dbReference type="EMBL" id="KAE9086402.1"/>
    </source>
</evidence>
<sequence length="244" mass="25665">MRVFSVLLVVVGLGVSSATQTPGLWEQCRAKNGTEIACGKGLVCVPDVEYYGLCYVEVADESEQCGGLGWNVTCVNGTTCERQNEGWASCESTTGALVSAAEWQQCDPEDSGNACADNLICVDDNDYHGLCVGEVAELWGQCGGSGWTTDCEDGSFCEIKTATYSQCVSDDSRAGDSSVGDAETLTTGAALQGALSITISIKSIDVSSLARPLAQLKELANEVKDFQCSVRTIVFPDTICDGSD</sequence>
<dbReference type="EMBL" id="QXGA01001618">
    <property type="protein sequence ID" value="KAE9114467.1"/>
    <property type="molecule type" value="Genomic_DNA"/>
</dbReference>
<evidence type="ECO:0000259" key="3">
    <source>
        <dbReference type="SMART" id="SM00236"/>
    </source>
</evidence>
<dbReference type="EMBL" id="QXFZ01001695">
    <property type="protein sequence ID" value="KAE9086402.1"/>
    <property type="molecule type" value="Genomic_DNA"/>
</dbReference>
<evidence type="ECO:0000313" key="10">
    <source>
        <dbReference type="EMBL" id="KAE9290259.1"/>
    </source>
</evidence>
<dbReference type="GO" id="GO:0030248">
    <property type="term" value="F:cellulose binding"/>
    <property type="evidence" value="ECO:0007669"/>
    <property type="project" value="InterPro"/>
</dbReference>
<evidence type="ECO:0000313" key="8">
    <source>
        <dbReference type="EMBL" id="KAE9187001.1"/>
    </source>
</evidence>
<evidence type="ECO:0000256" key="2">
    <source>
        <dbReference type="SAM" id="SignalP"/>
    </source>
</evidence>
<name>A0A6A3SCW4_9STRA</name>